<proteinExistence type="inferred from homology"/>
<sequence>MKTAFVTGASAGFGKAICRQLIAEGYRVIGGARRMDKLMQLGQELGEHFIPLALDVSDKASLDKAIGQINQASLSIDVLVNNAGLALGIERAQQCDPQNWERMIATNITGLALITQRILPRMVEANSGLIINIGSIAGTYPYPGGNVYGASKAFVKQFSLNLRADLAGTRVRVSNIEPGLCSGTDFSVVRLNGNMEAVEALYKDVEAIRPEDIANTVSWIARQPEHLNINSIEIMPVAQSSAALNVVRNL</sequence>
<keyword evidence="5" id="KW-1185">Reference proteome</keyword>
<dbReference type="SUPFAM" id="SSF51735">
    <property type="entry name" value="NAD(P)-binding Rossmann-fold domains"/>
    <property type="match status" value="1"/>
</dbReference>
<dbReference type="InterPro" id="IPR020904">
    <property type="entry name" value="Sc_DH/Rdtase_CS"/>
</dbReference>
<reference evidence="4 5" key="1">
    <citation type="journal article" date="2014" name="Genome Announc.">
        <title>Genome Sequence of Pseudomonas sp. Strain P482, a Tomato Rhizosphere Isolate with Broad-Spectrum Antimicrobial Activity.</title>
        <authorList>
            <person name="Krzyzanowska D.M."/>
            <person name="Ossowicki A."/>
            <person name="Jafra S."/>
        </authorList>
    </citation>
    <scope>NUCLEOTIDE SEQUENCE [LARGE SCALE GENOMIC DNA]</scope>
    <source>
        <strain evidence="4 5">P482</strain>
    </source>
</reference>
<name>A0AAP0X7A3_9PSED</name>
<evidence type="ECO:0000313" key="5">
    <source>
        <dbReference type="Proteomes" id="UP000027121"/>
    </source>
</evidence>
<dbReference type="GO" id="GO:0016616">
    <property type="term" value="F:oxidoreductase activity, acting on the CH-OH group of donors, NAD or NADP as acceptor"/>
    <property type="evidence" value="ECO:0007669"/>
    <property type="project" value="UniProtKB-ARBA"/>
</dbReference>
<dbReference type="PANTHER" id="PTHR42901">
    <property type="entry name" value="ALCOHOL DEHYDROGENASE"/>
    <property type="match status" value="1"/>
</dbReference>
<reference evidence="4 5" key="2">
    <citation type="journal article" date="2016" name="Front. Microbiol.">
        <title>When Genome-Based Approach Meets the 'Old but Good': Revealing Genes Involved in the Antibacterial Activity of Pseudomonas sp. P482 against Soft Rot Pathogens.</title>
        <authorList>
            <person name="Krzyzanowska D.M."/>
            <person name="Ossowicki A."/>
            <person name="Rajewska M."/>
            <person name="Maciag T."/>
            <person name="Jablonska M."/>
            <person name="Obuchowski M."/>
            <person name="Heeb S."/>
            <person name="Jafra S."/>
        </authorList>
    </citation>
    <scope>NUCLEOTIDE SEQUENCE [LARGE SCALE GENOMIC DNA]</scope>
    <source>
        <strain evidence="4 5">P482</strain>
    </source>
</reference>
<evidence type="ECO:0000256" key="1">
    <source>
        <dbReference type="ARBA" id="ARBA00006484"/>
    </source>
</evidence>
<dbReference type="EMBL" id="CP071706">
    <property type="protein sequence ID" value="KDN97257.1"/>
    <property type="molecule type" value="Genomic_DNA"/>
</dbReference>
<dbReference type="InterPro" id="IPR036291">
    <property type="entry name" value="NAD(P)-bd_dom_sf"/>
</dbReference>
<gene>
    <name evidence="4" type="ORF">BV82_5018</name>
</gene>
<dbReference type="AlphaFoldDB" id="A0AAP0X7A3"/>
<evidence type="ECO:0000313" key="4">
    <source>
        <dbReference type="EMBL" id="KDN97257.1"/>
    </source>
</evidence>
<comment type="similarity">
    <text evidence="1 3">Belongs to the short-chain dehydrogenases/reductases (SDR) family.</text>
</comment>
<dbReference type="RefSeq" id="WP_010222811.1">
    <property type="nucleotide sequence ID" value="NZ_CATKPL010000003.1"/>
</dbReference>
<dbReference type="KEGG" id="pdw:BV82_5018"/>
<accession>A0AAP0X7A3</accession>
<dbReference type="PRINTS" id="PR00080">
    <property type="entry name" value="SDRFAMILY"/>
</dbReference>
<dbReference type="InterPro" id="IPR002347">
    <property type="entry name" value="SDR_fam"/>
</dbReference>
<dbReference type="PROSITE" id="PS00061">
    <property type="entry name" value="ADH_SHORT"/>
    <property type="match status" value="1"/>
</dbReference>
<dbReference type="PANTHER" id="PTHR42901:SF1">
    <property type="entry name" value="ALCOHOL DEHYDROGENASE"/>
    <property type="match status" value="1"/>
</dbReference>
<keyword evidence="2" id="KW-0560">Oxidoreductase</keyword>
<evidence type="ECO:0000256" key="3">
    <source>
        <dbReference type="RuleBase" id="RU000363"/>
    </source>
</evidence>
<dbReference type="PRINTS" id="PR00081">
    <property type="entry name" value="GDHRDH"/>
</dbReference>
<dbReference type="Pfam" id="PF00106">
    <property type="entry name" value="adh_short"/>
    <property type="match status" value="1"/>
</dbReference>
<evidence type="ECO:0000256" key="2">
    <source>
        <dbReference type="ARBA" id="ARBA00023002"/>
    </source>
</evidence>
<protein>
    <submittedName>
        <fullName evidence="4">SDR family NAD(P)-dependent oxidoreductase</fullName>
    </submittedName>
</protein>
<dbReference type="Gene3D" id="3.40.50.720">
    <property type="entry name" value="NAD(P)-binding Rossmann-like Domain"/>
    <property type="match status" value="1"/>
</dbReference>
<organism evidence="4 5">
    <name type="scientific">Pseudomonas donghuensis</name>
    <dbReference type="NCBI Taxonomy" id="1163398"/>
    <lineage>
        <taxon>Bacteria</taxon>
        <taxon>Pseudomonadati</taxon>
        <taxon>Pseudomonadota</taxon>
        <taxon>Gammaproteobacteria</taxon>
        <taxon>Pseudomonadales</taxon>
        <taxon>Pseudomonadaceae</taxon>
        <taxon>Pseudomonas</taxon>
    </lineage>
</organism>
<dbReference type="GeneID" id="98285400"/>
<dbReference type="Proteomes" id="UP000027121">
    <property type="component" value="Chromosome"/>
</dbReference>
<dbReference type="FunFam" id="3.40.50.720:FF:000047">
    <property type="entry name" value="NADP-dependent L-serine/L-allo-threonine dehydrogenase"/>
    <property type="match status" value="1"/>
</dbReference>